<name>D7CV40_TRURR</name>
<dbReference type="HOGENOM" id="CLU_3085950_0_0_0"/>
<proteinExistence type="predicted"/>
<sequence length="52" mass="6190">MDTDYKRDDVDTEQDAEHDEILGEEDMELFEEELDELRELDELDDDPTEGEL</sequence>
<dbReference type="KEGG" id="tra:Trad_2765"/>
<evidence type="ECO:0000313" key="3">
    <source>
        <dbReference type="Proteomes" id="UP000000379"/>
    </source>
</evidence>
<reference evidence="3" key="1">
    <citation type="submission" date="2010-05" db="EMBL/GenBank/DDBJ databases">
        <title>The complete genome of Truepera radiovictris DSM 17093.</title>
        <authorList>
            <consortium name="US DOE Joint Genome Institute (JGI-PGF)"/>
            <person name="Lucas S."/>
            <person name="Copeland A."/>
            <person name="Lapidus A."/>
            <person name="Glavina del Rio T."/>
            <person name="Dalin E."/>
            <person name="Tice H."/>
            <person name="Bruce D."/>
            <person name="Goodwin L."/>
            <person name="Pitluck S."/>
            <person name="Kyrpides N."/>
            <person name="Mavromatis K."/>
            <person name="Ovchinnikova G."/>
            <person name="Munk A.C."/>
            <person name="Detter J.C."/>
            <person name="Han C."/>
            <person name="Tapia R."/>
            <person name="Land M."/>
            <person name="Hauser L."/>
            <person name="Markowitz V."/>
            <person name="Cheng J.-F."/>
            <person name="Hugenholtz P."/>
            <person name="Woyke T."/>
            <person name="Wu D."/>
            <person name="Tindall B."/>
            <person name="Pomrenke H.G."/>
            <person name="Brambilla E."/>
            <person name="Klenk H.-P."/>
            <person name="Eisen J.A."/>
        </authorList>
    </citation>
    <scope>NUCLEOTIDE SEQUENCE [LARGE SCALE GENOMIC DNA]</scope>
    <source>
        <strain evidence="3">DSM 17093 / CIP 108686 / LMG 22925 / RQ-24</strain>
    </source>
</reference>
<gene>
    <name evidence="2" type="ordered locus">Trad_2765</name>
</gene>
<dbReference type="STRING" id="649638.Trad_2765"/>
<evidence type="ECO:0000256" key="1">
    <source>
        <dbReference type="SAM" id="MobiDB-lite"/>
    </source>
</evidence>
<accession>D7CV40</accession>
<feature type="compositionally biased region" description="Acidic residues" evidence="1">
    <location>
        <begin position="10"/>
        <end position="27"/>
    </location>
</feature>
<organism evidence="2 3">
    <name type="scientific">Truepera radiovictrix (strain DSM 17093 / CIP 108686 / LMG 22925 / RQ-24)</name>
    <dbReference type="NCBI Taxonomy" id="649638"/>
    <lineage>
        <taxon>Bacteria</taxon>
        <taxon>Thermotogati</taxon>
        <taxon>Deinococcota</taxon>
        <taxon>Deinococci</taxon>
        <taxon>Trueperales</taxon>
        <taxon>Trueperaceae</taxon>
        <taxon>Truepera</taxon>
    </lineage>
</organism>
<dbReference type="AlphaFoldDB" id="D7CV40"/>
<dbReference type="EMBL" id="CP002049">
    <property type="protein sequence ID" value="ADI15867.1"/>
    <property type="molecule type" value="Genomic_DNA"/>
</dbReference>
<keyword evidence="3" id="KW-1185">Reference proteome</keyword>
<feature type="region of interest" description="Disordered" evidence="1">
    <location>
        <begin position="1"/>
        <end position="27"/>
    </location>
</feature>
<evidence type="ECO:0000313" key="2">
    <source>
        <dbReference type="EMBL" id="ADI15867.1"/>
    </source>
</evidence>
<protein>
    <submittedName>
        <fullName evidence="2">Uncharacterized protein</fullName>
    </submittedName>
</protein>
<dbReference type="Proteomes" id="UP000000379">
    <property type="component" value="Chromosome"/>
</dbReference>
<reference evidence="2 3" key="2">
    <citation type="journal article" date="2011" name="Stand. Genomic Sci.">
        <title>Complete genome sequence of Truepera radiovictrix type strain (RQ-24).</title>
        <authorList>
            <person name="Ivanova N."/>
            <person name="Rohde C."/>
            <person name="Munk C."/>
            <person name="Nolan M."/>
            <person name="Lucas S."/>
            <person name="Del Rio T.G."/>
            <person name="Tice H."/>
            <person name="Deshpande S."/>
            <person name="Cheng J.F."/>
            <person name="Tapia R."/>
            <person name="Han C."/>
            <person name="Goodwin L."/>
            <person name="Pitluck S."/>
            <person name="Liolios K."/>
            <person name="Mavromatis K."/>
            <person name="Mikhailova N."/>
            <person name="Pati A."/>
            <person name="Chen A."/>
            <person name="Palaniappan K."/>
            <person name="Land M."/>
            <person name="Hauser L."/>
            <person name="Chang Y.J."/>
            <person name="Jeffries C.D."/>
            <person name="Brambilla E."/>
            <person name="Rohde M."/>
            <person name="Goker M."/>
            <person name="Tindall B.J."/>
            <person name="Woyke T."/>
            <person name="Bristow J."/>
            <person name="Eisen J.A."/>
            <person name="Markowitz V."/>
            <person name="Hugenholtz P."/>
            <person name="Kyrpides N.C."/>
            <person name="Klenk H.P."/>
            <person name="Lapidus A."/>
        </authorList>
    </citation>
    <scope>NUCLEOTIDE SEQUENCE [LARGE SCALE GENOMIC DNA]</scope>
    <source>
        <strain evidence="3">DSM 17093 / CIP 108686 / LMG 22925 / RQ-24</strain>
    </source>
</reference>
<dbReference type="RefSeq" id="WP_013179226.1">
    <property type="nucleotide sequence ID" value="NC_014221.1"/>
</dbReference>